<evidence type="ECO:0000256" key="6">
    <source>
        <dbReference type="SAM" id="Phobius"/>
    </source>
</evidence>
<feature type="domain" description="RDD" evidence="7">
    <location>
        <begin position="29"/>
        <end position="146"/>
    </location>
</feature>
<evidence type="ECO:0000256" key="2">
    <source>
        <dbReference type="ARBA" id="ARBA00022692"/>
    </source>
</evidence>
<evidence type="ECO:0000259" key="7">
    <source>
        <dbReference type="Pfam" id="PF06271"/>
    </source>
</evidence>
<gene>
    <name evidence="8" type="ORF">Pan241w_36800</name>
</gene>
<keyword evidence="2 6" id="KW-0812">Transmembrane</keyword>
<name>A0A517RI95_9PLAN</name>
<proteinExistence type="predicted"/>
<keyword evidence="9" id="KW-1185">Reference proteome</keyword>
<evidence type="ECO:0000256" key="4">
    <source>
        <dbReference type="ARBA" id="ARBA00023136"/>
    </source>
</evidence>
<feature type="transmembrane region" description="Helical" evidence="6">
    <location>
        <begin position="118"/>
        <end position="135"/>
    </location>
</feature>
<keyword evidence="3 6" id="KW-1133">Transmembrane helix</keyword>
<dbReference type="Proteomes" id="UP000317171">
    <property type="component" value="Chromosome"/>
</dbReference>
<dbReference type="EMBL" id="CP036269">
    <property type="protein sequence ID" value="QDT43578.1"/>
    <property type="molecule type" value="Genomic_DNA"/>
</dbReference>
<dbReference type="Pfam" id="PF06271">
    <property type="entry name" value="RDD"/>
    <property type="match status" value="1"/>
</dbReference>
<evidence type="ECO:0000256" key="5">
    <source>
        <dbReference type="SAM" id="MobiDB-lite"/>
    </source>
</evidence>
<sequence>MHVTDPSVDQPDSQIPVPPYPKDSPQGIMGRRYIAGCFDNLLAMILALVVANQLPDSQPAIQVAVMVATYLAYYLVSEGLFYTSPVKYLTGLTIRNFDGGPSTFRQTIIRTLMRILEVNPLLLGCIPAALAIFFTRDKQRFGDQLARTVVVRRK</sequence>
<keyword evidence="4 6" id="KW-0472">Membrane</keyword>
<evidence type="ECO:0000313" key="9">
    <source>
        <dbReference type="Proteomes" id="UP000317171"/>
    </source>
</evidence>
<protein>
    <submittedName>
        <fullName evidence="8">RDD family protein</fullName>
    </submittedName>
</protein>
<feature type="region of interest" description="Disordered" evidence="5">
    <location>
        <begin position="1"/>
        <end position="24"/>
    </location>
</feature>
<evidence type="ECO:0000256" key="1">
    <source>
        <dbReference type="ARBA" id="ARBA00004141"/>
    </source>
</evidence>
<dbReference type="PANTHER" id="PTHR38480:SF1">
    <property type="entry name" value="SLR0254 PROTEIN"/>
    <property type="match status" value="1"/>
</dbReference>
<dbReference type="AlphaFoldDB" id="A0A517RI95"/>
<feature type="transmembrane region" description="Helical" evidence="6">
    <location>
        <begin position="63"/>
        <end position="82"/>
    </location>
</feature>
<evidence type="ECO:0000313" key="8">
    <source>
        <dbReference type="EMBL" id="QDT43578.1"/>
    </source>
</evidence>
<reference evidence="8 9" key="1">
    <citation type="submission" date="2019-02" db="EMBL/GenBank/DDBJ databases">
        <title>Deep-cultivation of Planctomycetes and their phenomic and genomic characterization uncovers novel biology.</title>
        <authorList>
            <person name="Wiegand S."/>
            <person name="Jogler M."/>
            <person name="Boedeker C."/>
            <person name="Pinto D."/>
            <person name="Vollmers J."/>
            <person name="Rivas-Marin E."/>
            <person name="Kohn T."/>
            <person name="Peeters S.H."/>
            <person name="Heuer A."/>
            <person name="Rast P."/>
            <person name="Oberbeckmann S."/>
            <person name="Bunk B."/>
            <person name="Jeske O."/>
            <person name="Meyerdierks A."/>
            <person name="Storesund J.E."/>
            <person name="Kallscheuer N."/>
            <person name="Luecker S."/>
            <person name="Lage O.M."/>
            <person name="Pohl T."/>
            <person name="Merkel B.J."/>
            <person name="Hornburger P."/>
            <person name="Mueller R.-W."/>
            <person name="Bruemmer F."/>
            <person name="Labrenz M."/>
            <person name="Spormann A.M."/>
            <person name="Op den Camp H."/>
            <person name="Overmann J."/>
            <person name="Amann R."/>
            <person name="Jetten M.S.M."/>
            <person name="Mascher T."/>
            <person name="Medema M.H."/>
            <person name="Devos D.P."/>
            <person name="Kaster A.-K."/>
            <person name="Ovreas L."/>
            <person name="Rohde M."/>
            <person name="Galperin M.Y."/>
            <person name="Jogler C."/>
        </authorList>
    </citation>
    <scope>NUCLEOTIDE SEQUENCE [LARGE SCALE GENOMIC DNA]</scope>
    <source>
        <strain evidence="8 9">Pan241w</strain>
    </source>
</reference>
<organism evidence="8 9">
    <name type="scientific">Gimesia alba</name>
    <dbReference type="NCBI Taxonomy" id="2527973"/>
    <lineage>
        <taxon>Bacteria</taxon>
        <taxon>Pseudomonadati</taxon>
        <taxon>Planctomycetota</taxon>
        <taxon>Planctomycetia</taxon>
        <taxon>Planctomycetales</taxon>
        <taxon>Planctomycetaceae</taxon>
        <taxon>Gimesia</taxon>
    </lineage>
</organism>
<accession>A0A517RI95</accession>
<feature type="transmembrane region" description="Helical" evidence="6">
    <location>
        <begin position="33"/>
        <end position="51"/>
    </location>
</feature>
<dbReference type="InterPro" id="IPR010432">
    <property type="entry name" value="RDD"/>
</dbReference>
<dbReference type="KEGG" id="gaz:Pan241w_36800"/>
<evidence type="ECO:0000256" key="3">
    <source>
        <dbReference type="ARBA" id="ARBA00022989"/>
    </source>
</evidence>
<dbReference type="GO" id="GO:0016020">
    <property type="term" value="C:membrane"/>
    <property type="evidence" value="ECO:0007669"/>
    <property type="project" value="UniProtKB-SubCell"/>
</dbReference>
<dbReference type="PANTHER" id="PTHR38480">
    <property type="entry name" value="SLR0254 PROTEIN"/>
    <property type="match status" value="1"/>
</dbReference>
<comment type="subcellular location">
    <subcellularLocation>
        <location evidence="1">Membrane</location>
        <topology evidence="1">Multi-pass membrane protein</topology>
    </subcellularLocation>
</comment>